<name>A0A2T0LKB4_9PSEU</name>
<feature type="signal peptide" evidence="2">
    <location>
        <begin position="1"/>
        <end position="38"/>
    </location>
</feature>
<keyword evidence="1" id="KW-0472">Membrane</keyword>
<dbReference type="EMBL" id="PVNH01000016">
    <property type="protein sequence ID" value="PRX43301.1"/>
    <property type="molecule type" value="Genomic_DNA"/>
</dbReference>
<reference evidence="3 4" key="1">
    <citation type="submission" date="2018-03" db="EMBL/GenBank/DDBJ databases">
        <title>Genomic Encyclopedia of Type Strains, Phase III (KMG-III): the genomes of soil and plant-associated and newly described type strains.</title>
        <authorList>
            <person name="Whitman W."/>
        </authorList>
    </citation>
    <scope>NUCLEOTIDE SEQUENCE [LARGE SCALE GENOMIC DNA]</scope>
    <source>
        <strain evidence="3 4">CGMCC 4.7125</strain>
    </source>
</reference>
<evidence type="ECO:0000256" key="1">
    <source>
        <dbReference type="SAM" id="Phobius"/>
    </source>
</evidence>
<dbReference type="AlphaFoldDB" id="A0A2T0LKB4"/>
<sequence length="112" mass="11165">MRNHVSAVTRSFARALRAAAALGLVPVALLLGAGAAHAEQSVQAEPNAMTFGLLGPVGLAAVVLGVVGMAAGVVRQRRKTREEAAAAERVHADVPALAGAVAADEPAPRASA</sequence>
<protein>
    <recommendedName>
        <fullName evidence="5">Secreted protein with PEP-CTERM sorting signal</fullName>
    </recommendedName>
</protein>
<feature type="transmembrane region" description="Helical" evidence="1">
    <location>
        <begin position="48"/>
        <end position="74"/>
    </location>
</feature>
<organism evidence="3 4">
    <name type="scientific">Prauserella shujinwangii</name>
    <dbReference type="NCBI Taxonomy" id="1453103"/>
    <lineage>
        <taxon>Bacteria</taxon>
        <taxon>Bacillati</taxon>
        <taxon>Actinomycetota</taxon>
        <taxon>Actinomycetes</taxon>
        <taxon>Pseudonocardiales</taxon>
        <taxon>Pseudonocardiaceae</taxon>
        <taxon>Prauserella</taxon>
    </lineage>
</organism>
<evidence type="ECO:0000256" key="2">
    <source>
        <dbReference type="SAM" id="SignalP"/>
    </source>
</evidence>
<keyword evidence="1" id="KW-0812">Transmembrane</keyword>
<feature type="chain" id="PRO_5015528936" description="Secreted protein with PEP-CTERM sorting signal" evidence="2">
    <location>
        <begin position="39"/>
        <end position="112"/>
    </location>
</feature>
<gene>
    <name evidence="3" type="ORF">B0I33_11634</name>
</gene>
<keyword evidence="2" id="KW-0732">Signal</keyword>
<keyword evidence="4" id="KW-1185">Reference proteome</keyword>
<keyword evidence="1" id="KW-1133">Transmembrane helix</keyword>
<comment type="caution">
    <text evidence="3">The sequence shown here is derived from an EMBL/GenBank/DDBJ whole genome shotgun (WGS) entry which is preliminary data.</text>
</comment>
<evidence type="ECO:0008006" key="5">
    <source>
        <dbReference type="Google" id="ProtNLM"/>
    </source>
</evidence>
<evidence type="ECO:0000313" key="3">
    <source>
        <dbReference type="EMBL" id="PRX43301.1"/>
    </source>
</evidence>
<accession>A0A2T0LKB4</accession>
<evidence type="ECO:0000313" key="4">
    <source>
        <dbReference type="Proteomes" id="UP000238362"/>
    </source>
</evidence>
<proteinExistence type="predicted"/>
<dbReference type="Proteomes" id="UP000238362">
    <property type="component" value="Unassembled WGS sequence"/>
</dbReference>